<comment type="caution">
    <text evidence="1">The sequence shown here is derived from an EMBL/GenBank/DDBJ whole genome shotgun (WGS) entry which is preliminary data.</text>
</comment>
<dbReference type="EMBL" id="LVJE01000044">
    <property type="protein sequence ID" value="OAB25662.1"/>
    <property type="molecule type" value="Genomic_DNA"/>
</dbReference>
<dbReference type="Proteomes" id="UP000077164">
    <property type="component" value="Unassembled WGS sequence"/>
</dbReference>
<protein>
    <recommendedName>
        <fullName evidence="3">Gas vesicle protein</fullName>
    </recommendedName>
</protein>
<dbReference type="OrthoDB" id="676025at2"/>
<dbReference type="RefSeq" id="WP_066082496.1">
    <property type="nucleotide sequence ID" value="NZ_FRDK01000008.1"/>
</dbReference>
<name>A0A167UKA5_9FLAO</name>
<dbReference type="AlphaFoldDB" id="A0A167UKA5"/>
<evidence type="ECO:0000313" key="2">
    <source>
        <dbReference type="Proteomes" id="UP000077164"/>
    </source>
</evidence>
<keyword evidence="2" id="KW-1185">Reference proteome</keyword>
<sequence>MKESNLAITILGSIAVGAVLGVLFAPAKGCETRGVIGDKSTTVKNTLLNSSKKIANVISPIISDLKNESRKIIGNSKGINKDAKTNLNNLRDINKATIFE</sequence>
<evidence type="ECO:0008006" key="3">
    <source>
        <dbReference type="Google" id="ProtNLM"/>
    </source>
</evidence>
<organism evidence="1 2">
    <name type="scientific">Flavobacterium fryxellicola</name>
    <dbReference type="NCBI Taxonomy" id="249352"/>
    <lineage>
        <taxon>Bacteria</taxon>
        <taxon>Pseudomonadati</taxon>
        <taxon>Bacteroidota</taxon>
        <taxon>Flavobacteriia</taxon>
        <taxon>Flavobacteriales</taxon>
        <taxon>Flavobacteriaceae</taxon>
        <taxon>Flavobacterium</taxon>
    </lineage>
</organism>
<evidence type="ECO:0000313" key="1">
    <source>
        <dbReference type="EMBL" id="OAB25662.1"/>
    </source>
</evidence>
<reference evidence="1 2" key="1">
    <citation type="submission" date="2016-03" db="EMBL/GenBank/DDBJ databases">
        <title>Draft genome sequence of Flavobacterium fryxellicola DSM 16209.</title>
        <authorList>
            <person name="Shin S.-K."/>
            <person name="Yi H."/>
        </authorList>
    </citation>
    <scope>NUCLEOTIDE SEQUENCE [LARGE SCALE GENOMIC DNA]</scope>
    <source>
        <strain evidence="1 2">DSM 16209</strain>
    </source>
</reference>
<gene>
    <name evidence="1" type="ORF">FBFR_14250</name>
</gene>
<proteinExistence type="predicted"/>
<accession>A0A167UKA5</accession>